<name>A0ABU0HVC4_9HYPH</name>
<dbReference type="SUPFAM" id="SSF54637">
    <property type="entry name" value="Thioesterase/thiol ester dehydrase-isomerase"/>
    <property type="match status" value="2"/>
</dbReference>
<sequence>MPDLALEDFSVGDVLTGEPVTVTRDAIVTFAKAFDFQPFHTDEAAAGATFAGRLIASGWHTASLGMRLLQAGPFRGGSSLGAPGIDELRWLAPVLPGDSLCVRLTITSLRDSASKPGLGFVGTTLALENGRGETVMTQRFTFMLARRGTDPLPPRPVTIGAPQPLPEPDDAEILPFLGQAEIGLTRQLGPYSFDAEAIVAFARAYDPQAFHLDDAAARRTHFGGLCASGWHTASAYMNRLLTTRARDRAFTAARGPVPEMGPSPGFSNMRWIRPVYAGDTIRFATRLTDKRASASRPGWGLAFARNTGVNQSDEPVFAFDSTVFMQWGPAA</sequence>
<evidence type="ECO:0000313" key="2">
    <source>
        <dbReference type="EMBL" id="MDQ0446284.1"/>
    </source>
</evidence>
<accession>A0ABU0HVC4</accession>
<protein>
    <submittedName>
        <fullName evidence="2">Acyl dehydratase</fullName>
    </submittedName>
</protein>
<dbReference type="Proteomes" id="UP001231124">
    <property type="component" value="Unassembled WGS sequence"/>
</dbReference>
<proteinExistence type="predicted"/>
<dbReference type="PANTHER" id="PTHR43664">
    <property type="entry name" value="MONOAMINE OXIDASE-RELATED"/>
    <property type="match status" value="1"/>
</dbReference>
<dbReference type="InterPro" id="IPR052342">
    <property type="entry name" value="MCH/BMMD"/>
</dbReference>
<feature type="domain" description="MaoC-like" evidence="1">
    <location>
        <begin position="192"/>
        <end position="293"/>
    </location>
</feature>
<dbReference type="InterPro" id="IPR002539">
    <property type="entry name" value="MaoC-like_dom"/>
</dbReference>
<dbReference type="Pfam" id="PF01575">
    <property type="entry name" value="MaoC_dehydratas"/>
    <property type="match status" value="2"/>
</dbReference>
<evidence type="ECO:0000259" key="1">
    <source>
        <dbReference type="Pfam" id="PF01575"/>
    </source>
</evidence>
<gene>
    <name evidence="2" type="ORF">QO012_000773</name>
</gene>
<dbReference type="InterPro" id="IPR029069">
    <property type="entry name" value="HotDog_dom_sf"/>
</dbReference>
<evidence type="ECO:0000313" key="3">
    <source>
        <dbReference type="Proteomes" id="UP001231124"/>
    </source>
</evidence>
<dbReference type="PANTHER" id="PTHR43664:SF1">
    <property type="entry name" value="BETA-METHYLMALYL-COA DEHYDRATASE"/>
    <property type="match status" value="1"/>
</dbReference>
<dbReference type="CDD" id="cd03454">
    <property type="entry name" value="YdeM"/>
    <property type="match status" value="1"/>
</dbReference>
<comment type="caution">
    <text evidence="2">The sequence shown here is derived from an EMBL/GenBank/DDBJ whole genome shotgun (WGS) entry which is preliminary data.</text>
</comment>
<dbReference type="EMBL" id="JAUSVP010000002">
    <property type="protein sequence ID" value="MDQ0446284.1"/>
    <property type="molecule type" value="Genomic_DNA"/>
</dbReference>
<keyword evidence="3" id="KW-1185">Reference proteome</keyword>
<dbReference type="RefSeq" id="WP_238204314.1">
    <property type="nucleotide sequence ID" value="NZ_BPQE01000017.1"/>
</dbReference>
<feature type="domain" description="MaoC-like" evidence="1">
    <location>
        <begin position="15"/>
        <end position="112"/>
    </location>
</feature>
<dbReference type="Gene3D" id="3.10.129.10">
    <property type="entry name" value="Hotdog Thioesterase"/>
    <property type="match status" value="2"/>
</dbReference>
<reference evidence="2 3" key="1">
    <citation type="submission" date="2023-07" db="EMBL/GenBank/DDBJ databases">
        <title>Genomic Encyclopedia of Type Strains, Phase IV (KMG-IV): sequencing the most valuable type-strain genomes for metagenomic binning, comparative biology and taxonomic classification.</title>
        <authorList>
            <person name="Goeker M."/>
        </authorList>
    </citation>
    <scope>NUCLEOTIDE SEQUENCE [LARGE SCALE GENOMIC DNA]</scope>
    <source>
        <strain evidence="2 3">DSM 19013</strain>
    </source>
</reference>
<organism evidence="2 3">
    <name type="scientific">Methylobacterium aerolatum</name>
    <dbReference type="NCBI Taxonomy" id="418708"/>
    <lineage>
        <taxon>Bacteria</taxon>
        <taxon>Pseudomonadati</taxon>
        <taxon>Pseudomonadota</taxon>
        <taxon>Alphaproteobacteria</taxon>
        <taxon>Hyphomicrobiales</taxon>
        <taxon>Methylobacteriaceae</taxon>
        <taxon>Methylobacterium</taxon>
    </lineage>
</organism>